<dbReference type="Gene3D" id="3.30.70.1660">
    <property type="match status" value="1"/>
</dbReference>
<keyword evidence="4 7" id="KW-0488">Methylation</keyword>
<evidence type="ECO:0000256" key="4">
    <source>
        <dbReference type="ARBA" id="ARBA00022481"/>
    </source>
</evidence>
<feature type="domain" description="Prokaryotic-type class I peptide chain release factors" evidence="9">
    <location>
        <begin position="228"/>
        <end position="244"/>
    </location>
</feature>
<dbReference type="Gene3D" id="3.30.160.20">
    <property type="match status" value="1"/>
</dbReference>
<comment type="subcellular location">
    <subcellularLocation>
        <location evidence="2 7">Cytoplasm</location>
    </subcellularLocation>
</comment>
<dbReference type="Proteomes" id="UP000237925">
    <property type="component" value="Chromosome"/>
</dbReference>
<dbReference type="Gene3D" id="6.10.140.1950">
    <property type="match status" value="1"/>
</dbReference>
<accession>A0A2R3Q9P6</accession>
<name>A0A2R3Q9P6_9BURK</name>
<dbReference type="AlphaFoldDB" id="A0A2R3Q9P6"/>
<dbReference type="NCBIfam" id="NF001859">
    <property type="entry name" value="PRK00591.1"/>
    <property type="match status" value="1"/>
</dbReference>
<evidence type="ECO:0000256" key="1">
    <source>
        <dbReference type="ARBA" id="ARBA00002986"/>
    </source>
</evidence>
<protein>
    <recommendedName>
        <fullName evidence="7 8">Peptide chain release factor 1</fullName>
        <shortName evidence="7">RF-1</shortName>
    </recommendedName>
</protein>
<dbReference type="PROSITE" id="PS00745">
    <property type="entry name" value="RF_PROK_I"/>
    <property type="match status" value="1"/>
</dbReference>
<feature type="modified residue" description="N5-methylglutamine" evidence="7">
    <location>
        <position position="235"/>
    </location>
</feature>
<comment type="PTM">
    <text evidence="7">Methylated by PrmC. Methylation increases the termination efficiency of RF1.</text>
</comment>
<dbReference type="GO" id="GO:0005829">
    <property type="term" value="C:cytosol"/>
    <property type="evidence" value="ECO:0007669"/>
    <property type="project" value="UniProtKB-ARBA"/>
</dbReference>
<dbReference type="OrthoDB" id="9806673at2"/>
<evidence type="ECO:0000313" key="10">
    <source>
        <dbReference type="EMBL" id="AVO48506.1"/>
    </source>
</evidence>
<keyword evidence="11" id="KW-1185">Reference proteome</keyword>
<reference evidence="10 11" key="1">
    <citation type="submission" date="2018-03" db="EMBL/GenBank/DDBJ databases">
        <title>Genome sequencing of Melaminivora sp.</title>
        <authorList>
            <person name="Kim S.-J."/>
            <person name="Heo J."/>
            <person name="Ahn J.-H."/>
            <person name="Kwon S.-W."/>
        </authorList>
    </citation>
    <scope>NUCLEOTIDE SEQUENCE [LARGE SCALE GENOMIC DNA]</scope>
    <source>
        <strain evidence="10 11">SC2-9</strain>
    </source>
</reference>
<proteinExistence type="inferred from homology"/>
<dbReference type="InterPro" id="IPR000352">
    <property type="entry name" value="Pep_chain_release_fac_I"/>
</dbReference>
<evidence type="ECO:0000256" key="2">
    <source>
        <dbReference type="ARBA" id="ARBA00004496"/>
    </source>
</evidence>
<dbReference type="PANTHER" id="PTHR43804">
    <property type="entry name" value="LD18447P"/>
    <property type="match status" value="1"/>
</dbReference>
<dbReference type="InterPro" id="IPR050057">
    <property type="entry name" value="Prokaryotic/Mito_RF"/>
</dbReference>
<dbReference type="FunFam" id="3.30.70.1660:FF:000002">
    <property type="entry name" value="Peptide chain release factor 1"/>
    <property type="match status" value="1"/>
</dbReference>
<dbReference type="SMART" id="SM00937">
    <property type="entry name" value="PCRF"/>
    <property type="match status" value="1"/>
</dbReference>
<dbReference type="SUPFAM" id="SSF75620">
    <property type="entry name" value="Release factor"/>
    <property type="match status" value="1"/>
</dbReference>
<evidence type="ECO:0000256" key="5">
    <source>
        <dbReference type="ARBA" id="ARBA00022490"/>
    </source>
</evidence>
<organism evidence="10 11">
    <name type="scientific">Melaminivora suipulveris</name>
    <dbReference type="NCBI Taxonomy" id="2109913"/>
    <lineage>
        <taxon>Bacteria</taxon>
        <taxon>Pseudomonadati</taxon>
        <taxon>Pseudomonadota</taxon>
        <taxon>Betaproteobacteria</taxon>
        <taxon>Burkholderiales</taxon>
        <taxon>Comamonadaceae</taxon>
        <taxon>Melaminivora</taxon>
    </lineage>
</organism>
<dbReference type="KEGG" id="mela:C6568_03930"/>
<dbReference type="PANTHER" id="PTHR43804:SF7">
    <property type="entry name" value="LD18447P"/>
    <property type="match status" value="1"/>
</dbReference>
<dbReference type="RefSeq" id="WP_106682986.1">
    <property type="nucleotide sequence ID" value="NZ_CP027667.1"/>
</dbReference>
<dbReference type="EMBL" id="CP027667">
    <property type="protein sequence ID" value="AVO48506.1"/>
    <property type="molecule type" value="Genomic_DNA"/>
</dbReference>
<dbReference type="InterPro" id="IPR005139">
    <property type="entry name" value="PCRF"/>
</dbReference>
<dbReference type="GO" id="GO:0016149">
    <property type="term" value="F:translation release factor activity, codon specific"/>
    <property type="evidence" value="ECO:0007669"/>
    <property type="project" value="UniProtKB-UniRule"/>
</dbReference>
<comment type="function">
    <text evidence="1 7">Peptide chain release factor 1 directs the termination of translation in response to the peptide chain termination codons UAG and UAA.</text>
</comment>
<keyword evidence="6 7" id="KW-0648">Protein biosynthesis</keyword>
<sequence length="360" mass="40143">MKPFVRDQLQRYADRLSELDFLLSRPDIMADMDQFLALSREHAEVAAVADRYARWRQRQSDLAAAQELLQDADMAEMAQEEMASAQTELTTLEEELQRLLLPKDPEDARNAFLEIRAGTGGDESALFAGDLARMYTRYAAEAGWRVEIMSAHEAELGGYKEVVLRIEGQQVYGRLRFESGGHRVQRVPVTETQGRIHTSACTVAVMPEPDESQAITLNPADLRIDTFRASGAGGQHINKTDSAVRVVHLPTGIVAECQDGRSQHANKAKALAVLQARLENKERSERAAKEAATRRGLIGSGDRSDRIRTYNFPQGRLTDHRINLTLYKLLAVMEGDLGEVLDALQHAHEAELMAQLEVRA</sequence>
<dbReference type="Pfam" id="PF03462">
    <property type="entry name" value="PCRF"/>
    <property type="match status" value="1"/>
</dbReference>
<evidence type="ECO:0000256" key="7">
    <source>
        <dbReference type="HAMAP-Rule" id="MF_00093"/>
    </source>
</evidence>
<evidence type="ECO:0000256" key="8">
    <source>
        <dbReference type="NCBIfam" id="TIGR00019"/>
    </source>
</evidence>
<comment type="similarity">
    <text evidence="3 7">Belongs to the prokaryotic/mitochondrial release factor family.</text>
</comment>
<evidence type="ECO:0000256" key="6">
    <source>
        <dbReference type="ARBA" id="ARBA00022917"/>
    </source>
</evidence>
<dbReference type="Pfam" id="PF00472">
    <property type="entry name" value="RF-1"/>
    <property type="match status" value="1"/>
</dbReference>
<dbReference type="InterPro" id="IPR004373">
    <property type="entry name" value="RF-1"/>
</dbReference>
<keyword evidence="5 7" id="KW-0963">Cytoplasm</keyword>
<evidence type="ECO:0000313" key="11">
    <source>
        <dbReference type="Proteomes" id="UP000237925"/>
    </source>
</evidence>
<dbReference type="FunFam" id="3.30.160.20:FF:000004">
    <property type="entry name" value="Peptide chain release factor 1"/>
    <property type="match status" value="1"/>
</dbReference>
<dbReference type="HAMAP" id="MF_00093">
    <property type="entry name" value="Rel_fac_1"/>
    <property type="match status" value="1"/>
</dbReference>
<evidence type="ECO:0000259" key="9">
    <source>
        <dbReference type="PROSITE" id="PS00745"/>
    </source>
</evidence>
<evidence type="ECO:0000256" key="3">
    <source>
        <dbReference type="ARBA" id="ARBA00010835"/>
    </source>
</evidence>
<dbReference type="FunFam" id="3.30.70.1660:FF:000004">
    <property type="entry name" value="Peptide chain release factor 1"/>
    <property type="match status" value="1"/>
</dbReference>
<gene>
    <name evidence="7" type="primary">prfA</name>
    <name evidence="10" type="ORF">C6568_03930</name>
</gene>
<dbReference type="NCBIfam" id="TIGR00019">
    <property type="entry name" value="prfA"/>
    <property type="match status" value="1"/>
</dbReference>
<dbReference type="InterPro" id="IPR045853">
    <property type="entry name" value="Pep_chain_release_fac_I_sf"/>
</dbReference>